<name>A0AAN7TMG6_9PEZI</name>
<feature type="transmembrane region" description="Helical" evidence="9">
    <location>
        <begin position="345"/>
        <end position="369"/>
    </location>
</feature>
<feature type="transmembrane region" description="Helical" evidence="9">
    <location>
        <begin position="410"/>
        <end position="437"/>
    </location>
</feature>
<evidence type="ECO:0000256" key="1">
    <source>
        <dbReference type="ARBA" id="ARBA00004240"/>
    </source>
</evidence>
<evidence type="ECO:0000313" key="12">
    <source>
        <dbReference type="Proteomes" id="UP001310890"/>
    </source>
</evidence>
<evidence type="ECO:0000256" key="3">
    <source>
        <dbReference type="ARBA" id="ARBA00022574"/>
    </source>
</evidence>
<feature type="compositionally biased region" description="Polar residues" evidence="8">
    <location>
        <begin position="1009"/>
        <end position="1021"/>
    </location>
</feature>
<gene>
    <name evidence="11" type="ORF">LTR62_000413</name>
</gene>
<feature type="transmembrane region" description="Helical" evidence="9">
    <location>
        <begin position="628"/>
        <end position="651"/>
    </location>
</feature>
<dbReference type="AlphaFoldDB" id="A0AAN7TMG6"/>
<dbReference type="PROSITE" id="PS50156">
    <property type="entry name" value="SSD"/>
    <property type="match status" value="1"/>
</dbReference>
<dbReference type="PANTHER" id="PTHR46378:SF1">
    <property type="entry name" value="STEROL REGULATORY ELEMENT-BINDING PROTEIN CLEAVAGE-ACTIVATING PROTEIN"/>
    <property type="match status" value="1"/>
</dbReference>
<feature type="transmembrane region" description="Helical" evidence="9">
    <location>
        <begin position="381"/>
        <end position="404"/>
    </location>
</feature>
<feature type="domain" description="SSD" evidence="10">
    <location>
        <begin position="264"/>
        <end position="439"/>
    </location>
</feature>
<dbReference type="GO" id="GO:0000139">
    <property type="term" value="C:Golgi membrane"/>
    <property type="evidence" value="ECO:0007669"/>
    <property type="project" value="UniProtKB-SubCell"/>
</dbReference>
<dbReference type="InterPro" id="IPR030225">
    <property type="entry name" value="SCAP"/>
</dbReference>
<keyword evidence="5" id="KW-0256">Endoplasmic reticulum</keyword>
<evidence type="ECO:0000256" key="7">
    <source>
        <dbReference type="ARBA" id="ARBA00023136"/>
    </source>
</evidence>
<feature type="region of interest" description="Disordered" evidence="8">
    <location>
        <begin position="457"/>
        <end position="479"/>
    </location>
</feature>
<sequence length="1116" mass="122515">MLWYLLYPLRGTTQPPRLSTNHPLRRAFYRHGKTTAQHWLVAMLFSVAVAMGFSYPTIFLAENPTAGFAAYPHHVWTSAKPYEGDSRQIDVEMRQIWVHGSYMKALDKGVLKSALSIQETLVGGENLTEIFPALDDKLRSGTLSWGYHSPLMYWNSSSHMIDSDPDIVNTINAQAGTSSSLNVALRPASVFAGKVFDRRKLRAADALVLTFMNKVRDGVGGSWQQKMKTIKPSACDNCTLFPSYGDVTRNRVYEFSFTPLSLSENIALTFAYSMMALYVLISLRRLKAFHSRFGLVVTAITQMTWSVMASFTICGVLKVNWQVNRERDCTDLGLLTLRHTIPQNAYPFVVLVIGLENMFRLINAVLAYPATSPTTHRLANALGDIGPICLATATQNLLILAVLAQLVSPGVAAFCIFACIATLFDLFFLLTFFVAVLNVDIRRFELQDALARAAAHNHQQLSHSTKQRGTKTRGPSPSQHGHTWFDALVHGRLPFSTRMAGTAVTATFVISLNYHFFERHEKVSSILHLLGLGQGGGGASAGTKGIADFDTFPPPPMNATLTPGEWMRMQDFDTAREVMRLAKPGADSFVIRVFAPLIVVLSGADRTGAPIGTEAWMHALTSFATHHFYQVGVVIVFGVTFVTVLMNFLLYSDGGGEGEESGGRVEEGMTVLSVAMPHRLDIARLSGTETGHFVTVGLDKSLAVAVFNRAQKAYSVFALPLEVLQAVRWPVHAAVLDDDAEWLACHCGDDRVLLYNCRTNALARNSPQLPDDNPLIVFRLIRLICGNGVLKLHVVLLTSGGRLLYRPVDNMDNNYSRISEVPLMGALVVSGGRLLAVSEDCRLIEYRWTGAEFTMAKSDKLAFTPRHGRLSGAVRIELLVAGSAAQVLVLQHGNQALVGEYGAETAMLHFESSGNDAVSILLEFARNCPSCQGPSLRSVSATRGEHGSSGFEVESLHADHSICLRQGSRDCATRSMTHASTVHHFHDAGDWLPLTLHGAIGLRRRLDPTNDSVEQATSTAHMRSRRQRSSHNKKQQQTEVQCSDSWEAYRYSAGAEVESIDLPVEESEQALYVCRPGPLVGLDEQTMAVAFGNTVKVVRVFRMGRLGAGEGEGEGR</sequence>
<dbReference type="GO" id="GO:0045540">
    <property type="term" value="P:regulation of cholesterol biosynthetic process"/>
    <property type="evidence" value="ECO:0007669"/>
    <property type="project" value="TreeGrafter"/>
</dbReference>
<feature type="transmembrane region" description="Helical" evidence="9">
    <location>
        <begin position="295"/>
        <end position="318"/>
    </location>
</feature>
<dbReference type="GO" id="GO:0032933">
    <property type="term" value="P:SREBP signaling pathway"/>
    <property type="evidence" value="ECO:0007669"/>
    <property type="project" value="InterPro"/>
</dbReference>
<proteinExistence type="predicted"/>
<dbReference type="GO" id="GO:0032936">
    <property type="term" value="C:SREBP-SCAP complex"/>
    <property type="evidence" value="ECO:0007669"/>
    <property type="project" value="TreeGrafter"/>
</dbReference>
<dbReference type="Proteomes" id="UP001310890">
    <property type="component" value="Unassembled WGS sequence"/>
</dbReference>
<evidence type="ECO:0000259" key="10">
    <source>
        <dbReference type="PROSITE" id="PS50156"/>
    </source>
</evidence>
<dbReference type="GO" id="GO:0005789">
    <property type="term" value="C:endoplasmic reticulum membrane"/>
    <property type="evidence" value="ECO:0007669"/>
    <property type="project" value="InterPro"/>
</dbReference>
<feature type="transmembrane region" description="Helical" evidence="9">
    <location>
        <begin position="39"/>
        <end position="61"/>
    </location>
</feature>
<comment type="subcellular location">
    <subcellularLocation>
        <location evidence="1">Endoplasmic reticulum</location>
    </subcellularLocation>
    <subcellularLocation>
        <location evidence="2">Golgi apparatus membrane</location>
    </subcellularLocation>
</comment>
<evidence type="ECO:0000256" key="2">
    <source>
        <dbReference type="ARBA" id="ARBA00004394"/>
    </source>
</evidence>
<evidence type="ECO:0000256" key="8">
    <source>
        <dbReference type="SAM" id="MobiDB-lite"/>
    </source>
</evidence>
<feature type="compositionally biased region" description="Basic residues" evidence="8">
    <location>
        <begin position="1022"/>
        <end position="1034"/>
    </location>
</feature>
<organism evidence="11 12">
    <name type="scientific">Meristemomyces frigidus</name>
    <dbReference type="NCBI Taxonomy" id="1508187"/>
    <lineage>
        <taxon>Eukaryota</taxon>
        <taxon>Fungi</taxon>
        <taxon>Dikarya</taxon>
        <taxon>Ascomycota</taxon>
        <taxon>Pezizomycotina</taxon>
        <taxon>Dothideomycetes</taxon>
        <taxon>Dothideomycetidae</taxon>
        <taxon>Mycosphaerellales</taxon>
        <taxon>Teratosphaeriaceae</taxon>
        <taxon>Meristemomyces</taxon>
    </lineage>
</organism>
<dbReference type="GO" id="GO:0032934">
    <property type="term" value="F:sterol binding"/>
    <property type="evidence" value="ECO:0007669"/>
    <property type="project" value="InterPro"/>
</dbReference>
<dbReference type="PANTHER" id="PTHR46378">
    <property type="entry name" value="STEROL REGULATORY ELEMENT-BINDING PROTEIN CLEAVAGE-ACTIVATING PROTEIN"/>
    <property type="match status" value="1"/>
</dbReference>
<reference evidence="11" key="1">
    <citation type="submission" date="2023-08" db="EMBL/GenBank/DDBJ databases">
        <title>Black Yeasts Isolated from many extreme environments.</title>
        <authorList>
            <person name="Coleine C."/>
            <person name="Stajich J.E."/>
            <person name="Selbmann L."/>
        </authorList>
    </citation>
    <scope>NUCLEOTIDE SEQUENCE</scope>
    <source>
        <strain evidence="11">CCFEE 5401</strain>
    </source>
</reference>
<keyword evidence="9" id="KW-0812">Transmembrane</keyword>
<evidence type="ECO:0000313" key="11">
    <source>
        <dbReference type="EMBL" id="KAK5115957.1"/>
    </source>
</evidence>
<keyword evidence="7 9" id="KW-0472">Membrane</keyword>
<keyword evidence="6" id="KW-0333">Golgi apparatus</keyword>
<dbReference type="InterPro" id="IPR000731">
    <property type="entry name" value="SSD"/>
</dbReference>
<dbReference type="EMBL" id="JAVRRL010000010">
    <property type="protein sequence ID" value="KAK5115957.1"/>
    <property type="molecule type" value="Genomic_DNA"/>
</dbReference>
<keyword evidence="4" id="KW-0677">Repeat</keyword>
<feature type="region of interest" description="Disordered" evidence="8">
    <location>
        <begin position="1007"/>
        <end position="1040"/>
    </location>
</feature>
<accession>A0AAN7TMG6</accession>
<evidence type="ECO:0000256" key="6">
    <source>
        <dbReference type="ARBA" id="ARBA00023034"/>
    </source>
</evidence>
<feature type="transmembrane region" description="Helical" evidence="9">
    <location>
        <begin position="266"/>
        <end position="283"/>
    </location>
</feature>
<keyword evidence="3" id="KW-0853">WD repeat</keyword>
<evidence type="ECO:0000256" key="9">
    <source>
        <dbReference type="SAM" id="Phobius"/>
    </source>
</evidence>
<evidence type="ECO:0000256" key="5">
    <source>
        <dbReference type="ARBA" id="ARBA00022824"/>
    </source>
</evidence>
<protein>
    <recommendedName>
        <fullName evidence="10">SSD domain-containing protein</fullName>
    </recommendedName>
</protein>
<dbReference type="InterPro" id="IPR053958">
    <property type="entry name" value="HMGCR/SNAP/NPC1-like_SSD"/>
</dbReference>
<comment type="caution">
    <text evidence="11">The sequence shown here is derived from an EMBL/GenBank/DDBJ whole genome shotgun (WGS) entry which is preliminary data.</text>
</comment>
<dbReference type="Pfam" id="PF12349">
    <property type="entry name" value="Sterol-sensing"/>
    <property type="match status" value="1"/>
</dbReference>
<keyword evidence="9" id="KW-1133">Transmembrane helix</keyword>
<evidence type="ECO:0000256" key="4">
    <source>
        <dbReference type="ARBA" id="ARBA00022737"/>
    </source>
</evidence>